<dbReference type="RefSeq" id="WP_013487875.1">
    <property type="nucleotide sequence ID" value="NC_014829.1"/>
</dbReference>
<evidence type="ECO:0000256" key="1">
    <source>
        <dbReference type="SAM" id="Phobius"/>
    </source>
</evidence>
<name>E6TSM7_EVAC2</name>
<keyword evidence="1" id="KW-0472">Membrane</keyword>
<dbReference type="OrthoDB" id="2450835at2"/>
<protein>
    <submittedName>
        <fullName evidence="2">Uncharacterized protein</fullName>
    </submittedName>
</protein>
<feature type="transmembrane region" description="Helical" evidence="1">
    <location>
        <begin position="83"/>
        <end position="101"/>
    </location>
</feature>
<gene>
    <name evidence="2" type="ordered locus">Bcell_1270</name>
</gene>
<dbReference type="EMBL" id="CP002394">
    <property type="protein sequence ID" value="ADU29535.1"/>
    <property type="molecule type" value="Genomic_DNA"/>
</dbReference>
<dbReference type="AlphaFoldDB" id="E6TSM7"/>
<evidence type="ECO:0000313" key="3">
    <source>
        <dbReference type="Proteomes" id="UP000001401"/>
    </source>
</evidence>
<dbReference type="STRING" id="649639.Bcell_1270"/>
<sequence>MKTIILTVVAVYTIIFLLIVAFIHCQNKREQEERKMNLFLLFIVSGILSLAPTSVIVIILFAILGSANIVDMVFSLDLSMNQLIKVTIFILIYLFTLDSLIEKVVHIMTRKNVVSHILVMLFRTFVFFFIGIFIGISQINSLVISIGISFIILMLEAMYHYRKG</sequence>
<proteinExistence type="predicted"/>
<feature type="transmembrane region" description="Helical" evidence="1">
    <location>
        <begin position="6"/>
        <end position="25"/>
    </location>
</feature>
<keyword evidence="1" id="KW-0812">Transmembrane</keyword>
<accession>E6TSM7</accession>
<evidence type="ECO:0000313" key="2">
    <source>
        <dbReference type="EMBL" id="ADU29535.1"/>
    </source>
</evidence>
<reference evidence="2 3" key="1">
    <citation type="submission" date="2010-12" db="EMBL/GenBank/DDBJ databases">
        <title>Complete sequence of Bacillus cellulosilyticus DSM 2522.</title>
        <authorList>
            <consortium name="US DOE Joint Genome Institute"/>
            <person name="Lucas S."/>
            <person name="Copeland A."/>
            <person name="Lapidus A."/>
            <person name="Cheng J.-F."/>
            <person name="Bruce D."/>
            <person name="Goodwin L."/>
            <person name="Pitluck S."/>
            <person name="Chertkov O."/>
            <person name="Detter J.C."/>
            <person name="Han C."/>
            <person name="Tapia R."/>
            <person name="Land M."/>
            <person name="Hauser L."/>
            <person name="Jeffries C."/>
            <person name="Kyrpides N."/>
            <person name="Ivanova N."/>
            <person name="Mikhailova N."/>
            <person name="Brumm P."/>
            <person name="Mead D."/>
            <person name="Woyke T."/>
        </authorList>
    </citation>
    <scope>NUCLEOTIDE SEQUENCE [LARGE SCALE GENOMIC DNA]</scope>
    <source>
        <strain evidence="3">ATCC 21833 / DSM 2522 / FERM P-1141 / JCM 9156 / N-4</strain>
    </source>
</reference>
<keyword evidence="1" id="KW-1133">Transmembrane helix</keyword>
<feature type="transmembrane region" description="Helical" evidence="1">
    <location>
        <begin position="113"/>
        <end position="136"/>
    </location>
</feature>
<organism evidence="2 3">
    <name type="scientific">Evansella cellulosilytica (strain ATCC 21833 / DSM 2522 / FERM P-1141 / JCM 9156 / N-4)</name>
    <name type="common">Bacillus cellulosilyticus</name>
    <dbReference type="NCBI Taxonomy" id="649639"/>
    <lineage>
        <taxon>Bacteria</taxon>
        <taxon>Bacillati</taxon>
        <taxon>Bacillota</taxon>
        <taxon>Bacilli</taxon>
        <taxon>Bacillales</taxon>
        <taxon>Bacillaceae</taxon>
        <taxon>Evansella</taxon>
    </lineage>
</organism>
<dbReference type="eggNOG" id="ENOG5030CAB">
    <property type="taxonomic scope" value="Bacteria"/>
</dbReference>
<dbReference type="Proteomes" id="UP000001401">
    <property type="component" value="Chromosome"/>
</dbReference>
<dbReference type="KEGG" id="bco:Bcell_1270"/>
<feature type="transmembrane region" description="Helical" evidence="1">
    <location>
        <begin position="37"/>
        <end position="63"/>
    </location>
</feature>
<keyword evidence="3" id="KW-1185">Reference proteome</keyword>
<feature type="transmembrane region" description="Helical" evidence="1">
    <location>
        <begin position="142"/>
        <end position="161"/>
    </location>
</feature>
<dbReference type="HOGENOM" id="CLU_1615693_0_0_9"/>